<sequence length="399" mass="42741">MKKMRKGHMILCLIALFLSNVAIMADMVIIPIADNLFKTYGNPTVINFILSGAAFLSVFTAMACAKLLYKFSKKTILIVSMILFAVGSIFGAAVDNIYYMLIMRILVGVAMGFVNATAMALIAELFDDEGARGKAMGFFNASMAGIGAVISVVAGIFAVNGWREVFKVYWISVPILILMILFIPMTPPDKEEVQENGGTVTPKKPYLSHQIGLLLSCFAYNLIYGVIFYQVAVLVFERGLGNESSAAILSSLGTVGSCVLCILFGFIYAKLKRATIVLGYVGICLSYLMLYLAPNAAVAGVACTLCGAAYGYGFSYFFMRCTVIVPGVKISGSVSLTTAIGQLGMFLSTYVCTILQGVLNTTGIAALLPYAIGAAGVGAVLSIILTIRDRKFPSEYVEQ</sequence>
<keyword evidence="6 7" id="KW-0472">Membrane</keyword>
<evidence type="ECO:0000256" key="3">
    <source>
        <dbReference type="ARBA" id="ARBA00022475"/>
    </source>
</evidence>
<dbReference type="AlphaFoldDB" id="A0A7G9G9V2"/>
<evidence type="ECO:0000256" key="1">
    <source>
        <dbReference type="ARBA" id="ARBA00004651"/>
    </source>
</evidence>
<evidence type="ECO:0000259" key="8">
    <source>
        <dbReference type="PROSITE" id="PS50850"/>
    </source>
</evidence>
<feature type="transmembrane region" description="Helical" evidence="7">
    <location>
        <begin position="276"/>
        <end position="293"/>
    </location>
</feature>
<evidence type="ECO:0000256" key="2">
    <source>
        <dbReference type="ARBA" id="ARBA00022448"/>
    </source>
</evidence>
<dbReference type="InterPro" id="IPR050171">
    <property type="entry name" value="MFS_Transporters"/>
</dbReference>
<keyword evidence="10" id="KW-1185">Reference proteome</keyword>
<feature type="transmembrane region" description="Helical" evidence="7">
    <location>
        <begin position="248"/>
        <end position="269"/>
    </location>
</feature>
<feature type="transmembrane region" description="Helical" evidence="7">
    <location>
        <begin position="76"/>
        <end position="99"/>
    </location>
</feature>
<comment type="subcellular location">
    <subcellularLocation>
        <location evidence="1">Cell membrane</location>
        <topology evidence="1">Multi-pass membrane protein</topology>
    </subcellularLocation>
</comment>
<feature type="transmembrane region" description="Helical" evidence="7">
    <location>
        <begin position="168"/>
        <end position="185"/>
    </location>
</feature>
<feature type="transmembrane region" description="Helical" evidence="7">
    <location>
        <begin position="299"/>
        <end position="318"/>
    </location>
</feature>
<reference evidence="9 10" key="1">
    <citation type="submission" date="2020-08" db="EMBL/GenBank/DDBJ databases">
        <authorList>
            <person name="Liu C."/>
            <person name="Sun Q."/>
        </authorList>
    </citation>
    <scope>NUCLEOTIDE SEQUENCE [LARGE SCALE GENOMIC DNA]</scope>
    <source>
        <strain evidence="9 10">NSJ-29</strain>
    </source>
</reference>
<dbReference type="Proteomes" id="UP000515860">
    <property type="component" value="Chromosome"/>
</dbReference>
<dbReference type="PANTHER" id="PTHR23517">
    <property type="entry name" value="RESISTANCE PROTEIN MDTM, PUTATIVE-RELATED-RELATED"/>
    <property type="match status" value="1"/>
</dbReference>
<evidence type="ECO:0000256" key="7">
    <source>
        <dbReference type="SAM" id="Phobius"/>
    </source>
</evidence>
<dbReference type="GO" id="GO:0022857">
    <property type="term" value="F:transmembrane transporter activity"/>
    <property type="evidence" value="ECO:0007669"/>
    <property type="project" value="InterPro"/>
</dbReference>
<protein>
    <submittedName>
        <fullName evidence="9">MFS transporter</fullName>
    </submittedName>
</protein>
<accession>A0A7G9G9V2</accession>
<dbReference type="PANTHER" id="PTHR23517:SF3">
    <property type="entry name" value="INTEGRAL MEMBRANE TRANSPORT PROTEIN"/>
    <property type="match status" value="1"/>
</dbReference>
<keyword evidence="5 7" id="KW-1133">Transmembrane helix</keyword>
<dbReference type="Pfam" id="PF07690">
    <property type="entry name" value="MFS_1"/>
    <property type="match status" value="1"/>
</dbReference>
<dbReference type="KEGG" id="whj:H9Q79_11690"/>
<dbReference type="Gene3D" id="1.20.1250.20">
    <property type="entry name" value="MFS general substrate transporter like domains"/>
    <property type="match status" value="1"/>
</dbReference>
<proteinExistence type="predicted"/>
<dbReference type="SUPFAM" id="SSF103473">
    <property type="entry name" value="MFS general substrate transporter"/>
    <property type="match status" value="1"/>
</dbReference>
<dbReference type="InterPro" id="IPR011701">
    <property type="entry name" value="MFS"/>
</dbReference>
<feature type="transmembrane region" description="Helical" evidence="7">
    <location>
        <begin position="138"/>
        <end position="162"/>
    </location>
</feature>
<organism evidence="9 10">
    <name type="scientific">Wansuia hejianensis</name>
    <dbReference type="NCBI Taxonomy" id="2763667"/>
    <lineage>
        <taxon>Bacteria</taxon>
        <taxon>Bacillati</taxon>
        <taxon>Bacillota</taxon>
        <taxon>Clostridia</taxon>
        <taxon>Lachnospirales</taxon>
        <taxon>Lachnospiraceae</taxon>
        <taxon>Wansuia</taxon>
    </lineage>
</organism>
<feature type="transmembrane region" description="Helical" evidence="7">
    <location>
        <begin position="339"/>
        <end position="358"/>
    </location>
</feature>
<gene>
    <name evidence="9" type="ORF">H9Q79_11690</name>
</gene>
<feature type="domain" description="Major facilitator superfamily (MFS) profile" evidence="8">
    <location>
        <begin position="8"/>
        <end position="391"/>
    </location>
</feature>
<evidence type="ECO:0000313" key="9">
    <source>
        <dbReference type="EMBL" id="QNM07584.1"/>
    </source>
</evidence>
<evidence type="ECO:0000313" key="10">
    <source>
        <dbReference type="Proteomes" id="UP000515860"/>
    </source>
</evidence>
<keyword evidence="4 7" id="KW-0812">Transmembrane</keyword>
<dbReference type="InterPro" id="IPR036259">
    <property type="entry name" value="MFS_trans_sf"/>
</dbReference>
<dbReference type="EMBL" id="CP060635">
    <property type="protein sequence ID" value="QNM07584.1"/>
    <property type="molecule type" value="Genomic_DNA"/>
</dbReference>
<dbReference type="PROSITE" id="PS50850">
    <property type="entry name" value="MFS"/>
    <property type="match status" value="1"/>
</dbReference>
<keyword evidence="3" id="KW-1003">Cell membrane</keyword>
<keyword evidence="2" id="KW-0813">Transport</keyword>
<feature type="transmembrane region" description="Helical" evidence="7">
    <location>
        <begin position="364"/>
        <end position="387"/>
    </location>
</feature>
<evidence type="ECO:0000256" key="6">
    <source>
        <dbReference type="ARBA" id="ARBA00023136"/>
    </source>
</evidence>
<feature type="transmembrane region" description="Helical" evidence="7">
    <location>
        <begin position="48"/>
        <end position="69"/>
    </location>
</feature>
<feature type="transmembrane region" description="Helical" evidence="7">
    <location>
        <begin position="105"/>
        <end position="126"/>
    </location>
</feature>
<evidence type="ECO:0000256" key="4">
    <source>
        <dbReference type="ARBA" id="ARBA00022692"/>
    </source>
</evidence>
<dbReference type="GO" id="GO:0005886">
    <property type="term" value="C:plasma membrane"/>
    <property type="evidence" value="ECO:0007669"/>
    <property type="project" value="UniProtKB-SubCell"/>
</dbReference>
<feature type="transmembrane region" description="Helical" evidence="7">
    <location>
        <begin position="213"/>
        <end position="236"/>
    </location>
</feature>
<dbReference type="RefSeq" id="WP_249328351.1">
    <property type="nucleotide sequence ID" value="NZ_CP060635.1"/>
</dbReference>
<name>A0A7G9G9V2_9FIRM</name>
<evidence type="ECO:0000256" key="5">
    <source>
        <dbReference type="ARBA" id="ARBA00022989"/>
    </source>
</evidence>
<dbReference type="InterPro" id="IPR020846">
    <property type="entry name" value="MFS_dom"/>
</dbReference>